<dbReference type="EMBL" id="CM023481">
    <property type="protein sequence ID" value="KAH6946428.1"/>
    <property type="molecule type" value="Genomic_DNA"/>
</dbReference>
<dbReference type="Proteomes" id="UP000821845">
    <property type="component" value="Chromosome 1"/>
</dbReference>
<proteinExistence type="predicted"/>
<evidence type="ECO:0000313" key="2">
    <source>
        <dbReference type="Proteomes" id="UP000821845"/>
    </source>
</evidence>
<reference evidence="1" key="1">
    <citation type="submission" date="2020-05" db="EMBL/GenBank/DDBJ databases">
        <title>Large-scale comparative analyses of tick genomes elucidate their genetic diversity and vector capacities.</title>
        <authorList>
            <person name="Jia N."/>
            <person name="Wang J."/>
            <person name="Shi W."/>
            <person name="Du L."/>
            <person name="Sun Y."/>
            <person name="Zhan W."/>
            <person name="Jiang J."/>
            <person name="Wang Q."/>
            <person name="Zhang B."/>
            <person name="Ji P."/>
            <person name="Sakyi L.B."/>
            <person name="Cui X."/>
            <person name="Yuan T."/>
            <person name="Jiang B."/>
            <person name="Yang W."/>
            <person name="Lam T.T.-Y."/>
            <person name="Chang Q."/>
            <person name="Ding S."/>
            <person name="Wang X."/>
            <person name="Zhu J."/>
            <person name="Ruan X."/>
            <person name="Zhao L."/>
            <person name="Wei J."/>
            <person name="Que T."/>
            <person name="Du C."/>
            <person name="Cheng J."/>
            <person name="Dai P."/>
            <person name="Han X."/>
            <person name="Huang E."/>
            <person name="Gao Y."/>
            <person name="Liu J."/>
            <person name="Shao H."/>
            <person name="Ye R."/>
            <person name="Li L."/>
            <person name="Wei W."/>
            <person name="Wang X."/>
            <person name="Wang C."/>
            <person name="Yang T."/>
            <person name="Huo Q."/>
            <person name="Li W."/>
            <person name="Guo W."/>
            <person name="Chen H."/>
            <person name="Zhou L."/>
            <person name="Ni X."/>
            <person name="Tian J."/>
            <person name="Zhou Y."/>
            <person name="Sheng Y."/>
            <person name="Liu T."/>
            <person name="Pan Y."/>
            <person name="Xia L."/>
            <person name="Li J."/>
            <person name="Zhao F."/>
            <person name="Cao W."/>
        </authorList>
    </citation>
    <scope>NUCLEOTIDE SEQUENCE</scope>
    <source>
        <strain evidence="1">Hyas-2018</strain>
    </source>
</reference>
<evidence type="ECO:0000313" key="1">
    <source>
        <dbReference type="EMBL" id="KAH6946428.1"/>
    </source>
</evidence>
<protein>
    <submittedName>
        <fullName evidence="1">Uncharacterized protein</fullName>
    </submittedName>
</protein>
<gene>
    <name evidence="1" type="ORF">HPB50_013342</name>
</gene>
<organism evidence="1 2">
    <name type="scientific">Hyalomma asiaticum</name>
    <name type="common">Tick</name>
    <dbReference type="NCBI Taxonomy" id="266040"/>
    <lineage>
        <taxon>Eukaryota</taxon>
        <taxon>Metazoa</taxon>
        <taxon>Ecdysozoa</taxon>
        <taxon>Arthropoda</taxon>
        <taxon>Chelicerata</taxon>
        <taxon>Arachnida</taxon>
        <taxon>Acari</taxon>
        <taxon>Parasitiformes</taxon>
        <taxon>Ixodida</taxon>
        <taxon>Ixodoidea</taxon>
        <taxon>Ixodidae</taxon>
        <taxon>Hyalomminae</taxon>
        <taxon>Hyalomma</taxon>
    </lineage>
</organism>
<name>A0ACB7TJW5_HYAAI</name>
<sequence>MISSSDPSLTHRKRLRKATYADVEDTLLKWFVDAHARNIPLSGPMMLGKAKDFTFLLYFPEFCPSNG</sequence>
<accession>A0ACB7TJW5</accession>
<comment type="caution">
    <text evidence="1">The sequence shown here is derived from an EMBL/GenBank/DDBJ whole genome shotgun (WGS) entry which is preliminary data.</text>
</comment>
<keyword evidence="2" id="KW-1185">Reference proteome</keyword>